<gene>
    <name evidence="1" type="ORF">C5167_002865</name>
</gene>
<name>A0A4Y7L2M2_PAPSO</name>
<dbReference type="AlphaFoldDB" id="A0A4Y7L2M2"/>
<accession>A0A4Y7L2M2</accession>
<evidence type="ECO:0000313" key="2">
    <source>
        <dbReference type="Proteomes" id="UP000316621"/>
    </source>
</evidence>
<keyword evidence="2" id="KW-1185">Reference proteome</keyword>
<dbReference type="EMBL" id="CM010723">
    <property type="protein sequence ID" value="RZC78678.1"/>
    <property type="molecule type" value="Genomic_DNA"/>
</dbReference>
<dbReference type="OMA" id="EAMEGGI"/>
<dbReference type="Gramene" id="RZC78678">
    <property type="protein sequence ID" value="RZC78678"/>
    <property type="gene ID" value="C5167_002865"/>
</dbReference>
<organism evidence="1 2">
    <name type="scientific">Papaver somniferum</name>
    <name type="common">Opium poppy</name>
    <dbReference type="NCBI Taxonomy" id="3469"/>
    <lineage>
        <taxon>Eukaryota</taxon>
        <taxon>Viridiplantae</taxon>
        <taxon>Streptophyta</taxon>
        <taxon>Embryophyta</taxon>
        <taxon>Tracheophyta</taxon>
        <taxon>Spermatophyta</taxon>
        <taxon>Magnoliopsida</taxon>
        <taxon>Ranunculales</taxon>
        <taxon>Papaveraceae</taxon>
        <taxon>Papaveroideae</taxon>
        <taxon>Papaver</taxon>
    </lineage>
</organism>
<protein>
    <submittedName>
        <fullName evidence="1">Uncharacterized protein</fullName>
    </submittedName>
</protein>
<sequence length="93" mass="10745">MENVSGSSSKDKKVKLENLPVKKVPKLEGLHNQCIEKESMIQELKKDIESVKYRLEMGKHELQTENTEAILTLTKEYNRLRSEYHSLLNTSGK</sequence>
<reference evidence="1 2" key="1">
    <citation type="journal article" date="2018" name="Science">
        <title>The opium poppy genome and morphinan production.</title>
        <authorList>
            <person name="Guo L."/>
            <person name="Winzer T."/>
            <person name="Yang X."/>
            <person name="Li Y."/>
            <person name="Ning Z."/>
            <person name="He Z."/>
            <person name="Teodor R."/>
            <person name="Lu Y."/>
            <person name="Bowser T.A."/>
            <person name="Graham I.A."/>
            <person name="Ye K."/>
        </authorList>
    </citation>
    <scope>NUCLEOTIDE SEQUENCE [LARGE SCALE GENOMIC DNA]</scope>
    <source>
        <strain evidence="2">cv. HN1</strain>
        <tissue evidence="1">Leaves</tissue>
    </source>
</reference>
<proteinExistence type="predicted"/>
<dbReference type="Proteomes" id="UP000316621">
    <property type="component" value="Chromosome 9"/>
</dbReference>
<evidence type="ECO:0000313" key="1">
    <source>
        <dbReference type="EMBL" id="RZC78678.1"/>
    </source>
</evidence>